<dbReference type="InterPro" id="IPR011055">
    <property type="entry name" value="Dup_hybrid_motif"/>
</dbReference>
<dbReference type="PANTHER" id="PTHR21666">
    <property type="entry name" value="PEPTIDASE-RELATED"/>
    <property type="match status" value="1"/>
</dbReference>
<sequence length="375" mass="42250">MRLQYLKIILISLFIFTYSCKADDTTTNNQQTFYVALPTSPVKVDNTEGSWLVYELHIKAPDLNKVEVLYNGELIQTYTDFITKDDLHLASIWLAYPETGWDKEQLTHQFYYTNNDGTNLVENVTLPISEQYPDAKNIAFPVPQGMWLAEGAPGSTSYHTRAIFPYPEPIYDPEQDGYVIGNNPQRYAIDYAEIKNGLPYKNDGLKLEDWYCYNLPILAAEGGTVLFTENTIPDHQTPGELDYPITADNVTGNVIYIEHPDGSIGTYCHLIPNSIVVQKGDVVTTGQELGRLGNSGNSSAPHLHMHVLTNPEGKKIQKYEDGLYFESLPYAFSQFKKLGQLPPGYLDEPPLTPFTPTKNEEFNNVLPAESDVIEF</sequence>
<reference evidence="3 4" key="1">
    <citation type="journal article" date="2007" name="Int. J. Syst. Evol. Microbiol.">
        <title>Marixanthomonas ophiurae gen. nov., sp. nov., a marine bacterium of the family Flavobacteriaceae isolated from a deep-sea brittle star.</title>
        <authorList>
            <person name="Romanenko L.A."/>
            <person name="Uchino M."/>
            <person name="Frolova G.M."/>
            <person name="Mikhailov V.V."/>
        </authorList>
    </citation>
    <scope>NUCLEOTIDE SEQUENCE [LARGE SCALE GENOMIC DNA]</scope>
    <source>
        <strain evidence="3 4">KMM 3046</strain>
    </source>
</reference>
<gene>
    <name evidence="3" type="ORF">DZ858_13110</name>
</gene>
<evidence type="ECO:0000256" key="1">
    <source>
        <dbReference type="SAM" id="SignalP"/>
    </source>
</evidence>
<dbReference type="OrthoDB" id="9809488at2"/>
<comment type="caution">
    <text evidence="3">The sequence shown here is derived from an EMBL/GenBank/DDBJ whole genome shotgun (WGS) entry which is preliminary data.</text>
</comment>
<evidence type="ECO:0000313" key="4">
    <source>
        <dbReference type="Proteomes" id="UP000261082"/>
    </source>
</evidence>
<dbReference type="PANTHER" id="PTHR21666:SF270">
    <property type="entry name" value="MUREIN HYDROLASE ACTIVATOR ENVC"/>
    <property type="match status" value="1"/>
</dbReference>
<dbReference type="PROSITE" id="PS51257">
    <property type="entry name" value="PROKAR_LIPOPROTEIN"/>
    <property type="match status" value="1"/>
</dbReference>
<dbReference type="InterPro" id="IPR016047">
    <property type="entry name" value="M23ase_b-sheet_dom"/>
</dbReference>
<proteinExistence type="predicted"/>
<dbReference type="CDD" id="cd12797">
    <property type="entry name" value="M23_peptidase"/>
    <property type="match status" value="1"/>
</dbReference>
<feature type="domain" description="M23ase beta-sheet core" evidence="2">
    <location>
        <begin position="214"/>
        <end position="310"/>
    </location>
</feature>
<dbReference type="RefSeq" id="WP_117160115.1">
    <property type="nucleotide sequence ID" value="NZ_QVID01000002.1"/>
</dbReference>
<dbReference type="Gene3D" id="2.70.70.10">
    <property type="entry name" value="Glucose Permease (Domain IIA)"/>
    <property type="match status" value="1"/>
</dbReference>
<dbReference type="SUPFAM" id="SSF51261">
    <property type="entry name" value="Duplicated hybrid motif"/>
    <property type="match status" value="1"/>
</dbReference>
<keyword evidence="4" id="KW-1185">Reference proteome</keyword>
<dbReference type="GO" id="GO:0004222">
    <property type="term" value="F:metalloendopeptidase activity"/>
    <property type="evidence" value="ECO:0007669"/>
    <property type="project" value="TreeGrafter"/>
</dbReference>
<dbReference type="EMBL" id="QVID01000002">
    <property type="protein sequence ID" value="RFN58167.1"/>
    <property type="molecule type" value="Genomic_DNA"/>
</dbReference>
<feature type="chain" id="PRO_5017642145" evidence="1">
    <location>
        <begin position="23"/>
        <end position="375"/>
    </location>
</feature>
<evidence type="ECO:0000259" key="2">
    <source>
        <dbReference type="Pfam" id="PF01551"/>
    </source>
</evidence>
<dbReference type="InterPro" id="IPR050570">
    <property type="entry name" value="Cell_wall_metabolism_enzyme"/>
</dbReference>
<keyword evidence="1" id="KW-0732">Signal</keyword>
<dbReference type="Pfam" id="PF01551">
    <property type="entry name" value="Peptidase_M23"/>
    <property type="match status" value="1"/>
</dbReference>
<protein>
    <submittedName>
        <fullName evidence="3">M23 family peptidase</fullName>
    </submittedName>
</protein>
<dbReference type="Proteomes" id="UP000261082">
    <property type="component" value="Unassembled WGS sequence"/>
</dbReference>
<dbReference type="AlphaFoldDB" id="A0A3E1Q7P7"/>
<evidence type="ECO:0000313" key="3">
    <source>
        <dbReference type="EMBL" id="RFN58167.1"/>
    </source>
</evidence>
<accession>A0A3E1Q7P7</accession>
<feature type="signal peptide" evidence="1">
    <location>
        <begin position="1"/>
        <end position="22"/>
    </location>
</feature>
<name>A0A3E1Q7P7_9FLAO</name>
<organism evidence="3 4">
    <name type="scientific">Marixanthomonas ophiurae</name>
    <dbReference type="NCBI Taxonomy" id="387659"/>
    <lineage>
        <taxon>Bacteria</taxon>
        <taxon>Pseudomonadati</taxon>
        <taxon>Bacteroidota</taxon>
        <taxon>Flavobacteriia</taxon>
        <taxon>Flavobacteriales</taxon>
        <taxon>Flavobacteriaceae</taxon>
        <taxon>Marixanthomonas</taxon>
    </lineage>
</organism>